<dbReference type="InterPro" id="IPR029058">
    <property type="entry name" value="AB_hydrolase_fold"/>
</dbReference>
<evidence type="ECO:0000313" key="3">
    <source>
        <dbReference type="Proteomes" id="UP000667802"/>
    </source>
</evidence>
<evidence type="ECO:0000259" key="1">
    <source>
        <dbReference type="Pfam" id="PF01764"/>
    </source>
</evidence>
<dbReference type="SUPFAM" id="SSF53474">
    <property type="entry name" value="alpha/beta-Hydrolases"/>
    <property type="match status" value="1"/>
</dbReference>
<dbReference type="Pfam" id="PF01764">
    <property type="entry name" value="Lipase_3"/>
    <property type="match status" value="1"/>
</dbReference>
<dbReference type="RefSeq" id="WP_208341772.1">
    <property type="nucleotide sequence ID" value="NZ_CAWQFN010000026.1"/>
</dbReference>
<name>A0AAP5MAQ0_9CYAN</name>
<sequence>MRLGRRQILLAGLAFGVAVTGTRNLQQLQKKRKLEALAREQSQKNLPRLLKETFEADAKKINQTIKIQESLKLTPPKIPYNRSISKLLIQCSKLGTQQYLAGKVNPSFNGSIKSLPAYTPQLKGYTQIASFKGLEDARISESIQVDVPQTNTQQPPTEDPVENNVDDASKAIDDTVQQTVKLKKLIPVYFGFVLTSKTSNIIVFRGTQRTNEWIGNIWLFQKEYKGLKNSKIHSGFADIYDKTLAEQTRTVASQLNPSVPCYISGHSLGAALATLAAIDLAQNFPKLKQQIRLYTYGGPRVGNPDFAKVHSRLVPNSYRIINLADSIPLSPPTVFRKDIYVHVGQTWSFLKYYGDVLPNHAVDTYRGAINSEAETSK</sequence>
<proteinExistence type="predicted"/>
<dbReference type="GO" id="GO:0006629">
    <property type="term" value="P:lipid metabolic process"/>
    <property type="evidence" value="ECO:0007669"/>
    <property type="project" value="InterPro"/>
</dbReference>
<dbReference type="AlphaFoldDB" id="A0AAP5MAQ0"/>
<dbReference type="PANTHER" id="PTHR45856">
    <property type="entry name" value="ALPHA/BETA-HYDROLASES SUPERFAMILY PROTEIN"/>
    <property type="match status" value="1"/>
</dbReference>
<protein>
    <submittedName>
        <fullName evidence="2">Lipase</fullName>
    </submittedName>
</protein>
<dbReference type="InterPro" id="IPR002921">
    <property type="entry name" value="Fungal_lipase-type"/>
</dbReference>
<organism evidence="2 3">
    <name type="scientific">Aetokthonos hydrillicola Thurmond2011</name>
    <dbReference type="NCBI Taxonomy" id="2712845"/>
    <lineage>
        <taxon>Bacteria</taxon>
        <taxon>Bacillati</taxon>
        <taxon>Cyanobacteriota</taxon>
        <taxon>Cyanophyceae</taxon>
        <taxon>Nostocales</taxon>
        <taxon>Hapalosiphonaceae</taxon>
        <taxon>Aetokthonos</taxon>
    </lineage>
</organism>
<dbReference type="CDD" id="cd00519">
    <property type="entry name" value="Lipase_3"/>
    <property type="match status" value="1"/>
</dbReference>
<comment type="caution">
    <text evidence="2">The sequence shown here is derived from an EMBL/GenBank/DDBJ whole genome shotgun (WGS) entry which is preliminary data.</text>
</comment>
<gene>
    <name evidence="2" type="ORF">G7B40_027900</name>
</gene>
<keyword evidence="3" id="KW-1185">Reference proteome</keyword>
<dbReference type="PANTHER" id="PTHR45856:SF24">
    <property type="entry name" value="FUNGAL LIPASE-LIKE DOMAIN-CONTAINING PROTEIN"/>
    <property type="match status" value="1"/>
</dbReference>
<dbReference type="Proteomes" id="UP000667802">
    <property type="component" value="Unassembled WGS sequence"/>
</dbReference>
<feature type="domain" description="Fungal lipase-type" evidence="1">
    <location>
        <begin position="202"/>
        <end position="333"/>
    </location>
</feature>
<evidence type="ECO:0000313" key="2">
    <source>
        <dbReference type="EMBL" id="MDR9898355.1"/>
    </source>
</evidence>
<dbReference type="Gene3D" id="3.40.50.1820">
    <property type="entry name" value="alpha/beta hydrolase"/>
    <property type="match status" value="1"/>
</dbReference>
<dbReference type="EMBL" id="JAALHA020000017">
    <property type="protein sequence ID" value="MDR9898355.1"/>
    <property type="molecule type" value="Genomic_DNA"/>
</dbReference>
<accession>A0AAP5MAQ0</accession>
<reference evidence="3" key="1">
    <citation type="journal article" date="2021" name="Science">
        <title>Hunting the eagle killer: A cyanobacterial neurotoxin causes vacuolar myelinopathy.</title>
        <authorList>
            <person name="Breinlinger S."/>
            <person name="Phillips T.J."/>
            <person name="Haram B.N."/>
            <person name="Mares J."/>
            <person name="Martinez Yerena J.A."/>
            <person name="Hrouzek P."/>
            <person name="Sobotka R."/>
            <person name="Henderson W.M."/>
            <person name="Schmieder P."/>
            <person name="Williams S.M."/>
            <person name="Lauderdale J.D."/>
            <person name="Wilde H.D."/>
            <person name="Gerrin W."/>
            <person name="Kust A."/>
            <person name="Washington J.W."/>
            <person name="Wagner C."/>
            <person name="Geier B."/>
            <person name="Liebeke M."/>
            <person name="Enke H."/>
            <person name="Niedermeyer T.H.J."/>
            <person name="Wilde S.B."/>
        </authorList>
    </citation>
    <scope>NUCLEOTIDE SEQUENCE [LARGE SCALE GENOMIC DNA]</scope>
    <source>
        <strain evidence="3">Thurmond2011</strain>
    </source>
</reference>
<dbReference type="InterPro" id="IPR051218">
    <property type="entry name" value="Sec_MonoDiacylglyc_Lipase"/>
</dbReference>